<dbReference type="PANTHER" id="PTHR11439:SF461">
    <property type="entry name" value="OS10G0432200 PROTEIN"/>
    <property type="match status" value="1"/>
</dbReference>
<dbReference type="InterPro" id="IPR013103">
    <property type="entry name" value="RVT_2"/>
</dbReference>
<evidence type="ECO:0000259" key="2">
    <source>
        <dbReference type="Pfam" id="PF07727"/>
    </source>
</evidence>
<dbReference type="SUPFAM" id="SSF56672">
    <property type="entry name" value="DNA/RNA polymerases"/>
    <property type="match status" value="1"/>
</dbReference>
<dbReference type="Pfam" id="PF07727">
    <property type="entry name" value="RVT_2"/>
    <property type="match status" value="1"/>
</dbReference>
<accession>A0ABY9DHJ3</accession>
<dbReference type="InterPro" id="IPR043502">
    <property type="entry name" value="DNA/RNA_pol_sf"/>
</dbReference>
<dbReference type="Proteomes" id="UP001227230">
    <property type="component" value="Chromosome 16"/>
</dbReference>
<evidence type="ECO:0000313" key="3">
    <source>
        <dbReference type="EMBL" id="WKA07180.1"/>
    </source>
</evidence>
<dbReference type="CDD" id="cd09272">
    <property type="entry name" value="RNase_HI_RT_Ty1"/>
    <property type="match status" value="1"/>
</dbReference>
<proteinExistence type="predicted"/>
<evidence type="ECO:0000256" key="1">
    <source>
        <dbReference type="SAM" id="MobiDB-lite"/>
    </source>
</evidence>
<evidence type="ECO:0000313" key="4">
    <source>
        <dbReference type="Proteomes" id="UP001227230"/>
    </source>
</evidence>
<name>A0ABY9DHJ3_VITVI</name>
<feature type="domain" description="Reverse transcriptase Ty1/copia-type" evidence="2">
    <location>
        <begin position="79"/>
        <end position="228"/>
    </location>
</feature>
<keyword evidence="4" id="KW-1185">Reference proteome</keyword>
<reference evidence="3 4" key="1">
    <citation type="journal article" date="2023" name="Hortic Res">
        <title>The complete reference genome for grapevine (Vitis vinifera L.) genetics and breeding.</title>
        <authorList>
            <person name="Shi X."/>
            <person name="Cao S."/>
            <person name="Wang X."/>
            <person name="Huang S."/>
            <person name="Wang Y."/>
            <person name="Liu Z."/>
            <person name="Liu W."/>
            <person name="Leng X."/>
            <person name="Peng Y."/>
            <person name="Wang N."/>
            <person name="Wang Y."/>
            <person name="Ma Z."/>
            <person name="Xu X."/>
            <person name="Zhang F."/>
            <person name="Xue H."/>
            <person name="Zhong H."/>
            <person name="Wang Y."/>
            <person name="Zhang K."/>
            <person name="Velt A."/>
            <person name="Avia K."/>
            <person name="Holtgrawe D."/>
            <person name="Grimplet J."/>
            <person name="Matus J.T."/>
            <person name="Ware D."/>
            <person name="Wu X."/>
            <person name="Wang H."/>
            <person name="Liu C."/>
            <person name="Fang Y."/>
            <person name="Rustenholz C."/>
            <person name="Cheng Z."/>
            <person name="Xiao H."/>
            <person name="Zhou Y."/>
        </authorList>
    </citation>
    <scope>NUCLEOTIDE SEQUENCE [LARGE SCALE GENOMIC DNA]</scope>
    <source>
        <strain evidence="4">cv. Pinot noir / PN40024</strain>
        <tissue evidence="3">Leaf</tissue>
    </source>
</reference>
<feature type="region of interest" description="Disordered" evidence="1">
    <location>
        <begin position="1"/>
        <end position="29"/>
    </location>
</feature>
<protein>
    <recommendedName>
        <fullName evidence="2">Reverse transcriptase Ty1/copia-type domain-containing protein</fullName>
    </recommendedName>
</protein>
<gene>
    <name evidence="3" type="ORF">VitviT2T_025037</name>
</gene>
<organism evidence="3 4">
    <name type="scientific">Vitis vinifera</name>
    <name type="common">Grape</name>
    <dbReference type="NCBI Taxonomy" id="29760"/>
    <lineage>
        <taxon>Eukaryota</taxon>
        <taxon>Viridiplantae</taxon>
        <taxon>Streptophyta</taxon>
        <taxon>Embryophyta</taxon>
        <taxon>Tracheophyta</taxon>
        <taxon>Spermatophyta</taxon>
        <taxon>Magnoliopsida</taxon>
        <taxon>eudicotyledons</taxon>
        <taxon>Gunneridae</taxon>
        <taxon>Pentapetalae</taxon>
        <taxon>rosids</taxon>
        <taxon>Vitales</taxon>
        <taxon>Vitaceae</taxon>
        <taxon>Viteae</taxon>
        <taxon>Vitis</taxon>
    </lineage>
</organism>
<dbReference type="PANTHER" id="PTHR11439">
    <property type="entry name" value="GAG-POL-RELATED RETROTRANSPOSON"/>
    <property type="match status" value="1"/>
</dbReference>
<dbReference type="EMBL" id="CP126663">
    <property type="protein sequence ID" value="WKA07180.1"/>
    <property type="molecule type" value="Genomic_DNA"/>
</dbReference>
<sequence>MKIETGGIRGRNLVNRGPPPDDSSETLLPESRSDKVFGRQSSACGAIVIGILEWNDDDLWVSFPFRFFSSCPLRELYGVNVTDGSVERYKARLVAKGFTQEYGIDYEETFAPVARISSVRALLAVAAARKWNLFQMDVKNAFLNGDLSEEVYMQPPPGLSVESNKVCHLRRALYGLKQAPRAWFAKFSSTIFRLGYTASPYDSALFLRRTDKGTILLLLYVDDMIITDGLYITQAKYASDLLSQAGLTDSKTVDTPVELNAHLTPSGGKPLSNPSLYRRLVGSLVYLTVTRPDISYAVHQGTLFHGLFYSAQSPLVLRAFSDADWAGDPTDRRSTTGYCFLLGSSLISWRSKKQTFVARSSTEAEYRALADTTSELLWLRWLLKDLAVSTSSATPLYCDNQSAIHIAHNDVFHERTKHIEIDCHFIRYHLVHGALKLFSVSSKDQLADIFTKSLPKRRTRDLVDNLKLVSHPP</sequence>